<feature type="compositionally biased region" description="Polar residues" evidence="1">
    <location>
        <begin position="36"/>
        <end position="47"/>
    </location>
</feature>
<protein>
    <submittedName>
        <fullName evidence="2">Uncharacterized protein</fullName>
    </submittedName>
</protein>
<dbReference type="Proteomes" id="UP001152797">
    <property type="component" value="Unassembled WGS sequence"/>
</dbReference>
<feature type="compositionally biased region" description="Basic and acidic residues" evidence="1">
    <location>
        <begin position="48"/>
        <end position="71"/>
    </location>
</feature>
<evidence type="ECO:0000313" key="4">
    <source>
        <dbReference type="Proteomes" id="UP001152797"/>
    </source>
</evidence>
<dbReference type="EMBL" id="CAMXCT010001241">
    <property type="protein sequence ID" value="CAI3988198.1"/>
    <property type="molecule type" value="Genomic_DNA"/>
</dbReference>
<comment type="caution">
    <text evidence="2">The sequence shown here is derived from an EMBL/GenBank/DDBJ whole genome shotgun (WGS) entry which is preliminary data.</text>
</comment>
<evidence type="ECO:0000313" key="2">
    <source>
        <dbReference type="EMBL" id="CAI3988198.1"/>
    </source>
</evidence>
<feature type="region of interest" description="Disordered" evidence="1">
    <location>
        <begin position="1"/>
        <end position="83"/>
    </location>
</feature>
<reference evidence="3 4" key="2">
    <citation type="submission" date="2024-05" db="EMBL/GenBank/DDBJ databases">
        <authorList>
            <person name="Chen Y."/>
            <person name="Shah S."/>
            <person name="Dougan E. K."/>
            <person name="Thang M."/>
            <person name="Chan C."/>
        </authorList>
    </citation>
    <scope>NUCLEOTIDE SEQUENCE [LARGE SCALE GENOMIC DNA]</scope>
</reference>
<dbReference type="EMBL" id="CAMXCT030001241">
    <property type="protein sequence ID" value="CAL4775510.1"/>
    <property type="molecule type" value="Genomic_DNA"/>
</dbReference>
<feature type="region of interest" description="Disordered" evidence="1">
    <location>
        <begin position="249"/>
        <end position="268"/>
    </location>
</feature>
<accession>A0A9P1CBR6</accession>
<reference evidence="2" key="1">
    <citation type="submission" date="2022-10" db="EMBL/GenBank/DDBJ databases">
        <authorList>
            <person name="Chen Y."/>
            <person name="Dougan E. K."/>
            <person name="Chan C."/>
            <person name="Rhodes N."/>
            <person name="Thang M."/>
        </authorList>
    </citation>
    <scope>NUCLEOTIDE SEQUENCE</scope>
</reference>
<dbReference type="AlphaFoldDB" id="A0A9P1CBR6"/>
<evidence type="ECO:0000313" key="3">
    <source>
        <dbReference type="EMBL" id="CAL4775510.1"/>
    </source>
</evidence>
<feature type="region of interest" description="Disordered" evidence="1">
    <location>
        <begin position="353"/>
        <end position="393"/>
    </location>
</feature>
<feature type="compositionally biased region" description="Basic residues" evidence="1">
    <location>
        <begin position="357"/>
        <end position="374"/>
    </location>
</feature>
<feature type="compositionally biased region" description="Polar residues" evidence="1">
    <location>
        <begin position="8"/>
        <end position="20"/>
    </location>
</feature>
<organism evidence="2">
    <name type="scientific">Cladocopium goreaui</name>
    <dbReference type="NCBI Taxonomy" id="2562237"/>
    <lineage>
        <taxon>Eukaryota</taxon>
        <taxon>Sar</taxon>
        <taxon>Alveolata</taxon>
        <taxon>Dinophyceae</taxon>
        <taxon>Suessiales</taxon>
        <taxon>Symbiodiniaceae</taxon>
        <taxon>Cladocopium</taxon>
    </lineage>
</organism>
<keyword evidence="4" id="KW-1185">Reference proteome</keyword>
<name>A0A9P1CBR6_9DINO</name>
<sequence>MLMERTETMSSLSALASPQSCRRKLFSPESMPSPPSTASSDLTNTTDKSLKDGKGERVSRAKNLTEEEKSKIAAMQKPSDMDYKERKRQYAALRRAIVKEAAPELVAKFSLATDKERFGMLKAWCQNQDLGSIEVEEKYKTWVQNLRTDRYVTVTILQLEKMFGKSSESKDFIAELIKGQVGVPHPQAPNVKKAKMYKVLKEVIEDTSVGSQSTNTVSLAGRVKDASAKQLLAKQLGGLNGEVSLMNQTTGTIKSKKPKKEKSPEEESLADMKKLSKKWKTLFENLETCINELSSVRNSSELVAALKSWHPTAEDAIERVVALAGKPVSEINLADFSDQLTNEKKIAAQIETDVKDAKRRINAAKGPTAKRKAQKPATNNSEDDADADADESE</sequence>
<dbReference type="EMBL" id="CAMXCT020001241">
    <property type="protein sequence ID" value="CAL1141573.1"/>
    <property type="molecule type" value="Genomic_DNA"/>
</dbReference>
<proteinExistence type="predicted"/>
<feature type="compositionally biased region" description="Acidic residues" evidence="1">
    <location>
        <begin position="381"/>
        <end position="393"/>
    </location>
</feature>
<evidence type="ECO:0000256" key="1">
    <source>
        <dbReference type="SAM" id="MobiDB-lite"/>
    </source>
</evidence>
<gene>
    <name evidence="2" type="ORF">C1SCF055_LOCUS15405</name>
</gene>